<keyword evidence="1" id="KW-0472">Membrane</keyword>
<evidence type="ECO:0000313" key="2">
    <source>
        <dbReference type="EMBL" id="VAW08570.1"/>
    </source>
</evidence>
<reference evidence="2" key="1">
    <citation type="submission" date="2018-06" db="EMBL/GenBank/DDBJ databases">
        <authorList>
            <person name="Zhirakovskaya E."/>
        </authorList>
    </citation>
    <scope>NUCLEOTIDE SEQUENCE</scope>
</reference>
<feature type="transmembrane region" description="Helical" evidence="1">
    <location>
        <begin position="181"/>
        <end position="204"/>
    </location>
</feature>
<protein>
    <submittedName>
        <fullName evidence="2">Uncharacterized protein</fullName>
    </submittedName>
</protein>
<evidence type="ECO:0000256" key="1">
    <source>
        <dbReference type="SAM" id="Phobius"/>
    </source>
</evidence>
<keyword evidence="1" id="KW-1133">Transmembrane helix</keyword>
<gene>
    <name evidence="2" type="ORF">MNBD_ACTINO02-1059</name>
</gene>
<feature type="transmembrane region" description="Helical" evidence="1">
    <location>
        <begin position="53"/>
        <end position="79"/>
    </location>
</feature>
<feature type="transmembrane region" description="Helical" evidence="1">
    <location>
        <begin position="211"/>
        <end position="230"/>
    </location>
</feature>
<proteinExistence type="predicted"/>
<dbReference type="AlphaFoldDB" id="A0A3B0SVQ6"/>
<sequence>MQANGTRVAGYGVVAGALFGLGAFALFGPLTAMSSIETAALGTPGGTTIVVTLGALFLALLVIGLVGGAAMALVGYAAGTRSDPARERYPARYVASVGAVLGAAVGFPITRGLLALAGEIDGGNVTIPILRMALIAVVTGGIVGAMIAMFANTISHPHAVGFSGSAVPLTTAGFLRETGRAIGWPIIAGVTAAAVAFGLSRLLLASSKVGAVVLFSLVGALVLGGAALLATRPWESTK</sequence>
<accession>A0A3B0SVQ6</accession>
<feature type="transmembrane region" description="Helical" evidence="1">
    <location>
        <begin position="129"/>
        <end position="151"/>
    </location>
</feature>
<name>A0A3B0SVQ6_9ZZZZ</name>
<dbReference type="EMBL" id="UOEK01000472">
    <property type="protein sequence ID" value="VAW08570.1"/>
    <property type="molecule type" value="Genomic_DNA"/>
</dbReference>
<feature type="transmembrane region" description="Helical" evidence="1">
    <location>
        <begin position="12"/>
        <end position="33"/>
    </location>
</feature>
<keyword evidence="1" id="KW-0812">Transmembrane</keyword>
<organism evidence="2">
    <name type="scientific">hydrothermal vent metagenome</name>
    <dbReference type="NCBI Taxonomy" id="652676"/>
    <lineage>
        <taxon>unclassified sequences</taxon>
        <taxon>metagenomes</taxon>
        <taxon>ecological metagenomes</taxon>
    </lineage>
</organism>
<feature type="transmembrane region" description="Helical" evidence="1">
    <location>
        <begin position="91"/>
        <end position="109"/>
    </location>
</feature>